<dbReference type="Pfam" id="PF00793">
    <property type="entry name" value="DAHP_synth_1"/>
    <property type="match status" value="2"/>
</dbReference>
<dbReference type="Gene3D" id="3.20.20.70">
    <property type="entry name" value="Aldolase class I"/>
    <property type="match status" value="1"/>
</dbReference>
<dbReference type="EMBL" id="PFEE01000031">
    <property type="protein sequence ID" value="PJE63769.1"/>
    <property type="molecule type" value="Genomic_DNA"/>
</dbReference>
<evidence type="ECO:0000313" key="4">
    <source>
        <dbReference type="Proteomes" id="UP000231569"/>
    </source>
</evidence>
<name>A0A2M8KV35_9BACT</name>
<dbReference type="InterPro" id="IPR006218">
    <property type="entry name" value="DAHP1/KDSA"/>
</dbReference>
<sequence>MNNRIEQQIRIAGPCAVESVSQWEKAIVGLRDHCDIIRGGVWKPRTKPGWDGMGSEALIPMLEIATKHGITPAMEVLVPEHVDEVAQAMRAVGGNSDEAMQVVVWVGSRNQNHVVQQGIGQRVNEGPGSISVGIKNAPWASIDHTVGIAQHLMASGLPQDRLAWLALRGFDPSILDFIGGWNEGGVSIADTFNPDRLRNIPPTGNWVGRLRTELNRQGISVPLIADPSHIAGRADLVQGVLEHMLSTMGLDGFMTEVHPNPHEARTDARQQLSIEEFAAMMEQLDAKHLLW</sequence>
<dbReference type="PANTHER" id="PTHR43018:SF1">
    <property type="entry name" value="PROTEIN AROA(G)"/>
    <property type="match status" value="1"/>
</dbReference>
<organism evidence="3 4">
    <name type="scientific">Candidatus Roizmanbacteria bacterium CG10_big_fil_rev_8_21_14_0_10_45_7</name>
    <dbReference type="NCBI Taxonomy" id="1974854"/>
    <lineage>
        <taxon>Bacteria</taxon>
        <taxon>Candidatus Roizmaniibacteriota</taxon>
    </lineage>
</organism>
<reference evidence="4" key="1">
    <citation type="submission" date="2017-09" db="EMBL/GenBank/DDBJ databases">
        <title>Depth-based differentiation of microbial function through sediment-hosted aquifers and enrichment of novel symbionts in the deep terrestrial subsurface.</title>
        <authorList>
            <person name="Probst A.J."/>
            <person name="Ladd B."/>
            <person name="Jarett J.K."/>
            <person name="Geller-Mcgrath D.E."/>
            <person name="Sieber C.M.K."/>
            <person name="Emerson J.B."/>
            <person name="Anantharaman K."/>
            <person name="Thomas B.C."/>
            <person name="Malmstrom R."/>
            <person name="Stieglmeier M."/>
            <person name="Klingl A."/>
            <person name="Woyke T."/>
            <person name="Ryan C.M."/>
            <person name="Banfield J.F."/>
        </authorList>
    </citation>
    <scope>NUCLEOTIDE SEQUENCE [LARGE SCALE GENOMIC DNA]</scope>
</reference>
<dbReference type="PANTHER" id="PTHR43018">
    <property type="entry name" value="PHOSPHO-2-DEHYDRO-3-DEOXYHEPTONATE ALDOLASE"/>
    <property type="match status" value="1"/>
</dbReference>
<dbReference type="AlphaFoldDB" id="A0A2M8KV35"/>
<evidence type="ECO:0000313" key="3">
    <source>
        <dbReference type="EMBL" id="PJE63769.1"/>
    </source>
</evidence>
<feature type="domain" description="DAHP synthetase I/KDSA" evidence="2">
    <location>
        <begin position="216"/>
        <end position="285"/>
    </location>
</feature>
<protein>
    <recommendedName>
        <fullName evidence="2">DAHP synthetase I/KDSA domain-containing protein</fullName>
    </recommendedName>
</protein>
<evidence type="ECO:0000256" key="1">
    <source>
        <dbReference type="ARBA" id="ARBA00022679"/>
    </source>
</evidence>
<accession>A0A2M8KV35</accession>
<gene>
    <name evidence="3" type="ORF">COU89_01460</name>
</gene>
<keyword evidence="1" id="KW-0808">Transferase</keyword>
<dbReference type="GO" id="GO:0016740">
    <property type="term" value="F:transferase activity"/>
    <property type="evidence" value="ECO:0007669"/>
    <property type="project" value="UniProtKB-KW"/>
</dbReference>
<feature type="domain" description="DAHP synthetase I/KDSA" evidence="2">
    <location>
        <begin position="9"/>
        <end position="171"/>
    </location>
</feature>
<comment type="caution">
    <text evidence="3">The sequence shown here is derived from an EMBL/GenBank/DDBJ whole genome shotgun (WGS) entry which is preliminary data.</text>
</comment>
<evidence type="ECO:0000259" key="2">
    <source>
        <dbReference type="Pfam" id="PF00793"/>
    </source>
</evidence>
<proteinExistence type="predicted"/>
<dbReference type="SUPFAM" id="SSF51569">
    <property type="entry name" value="Aldolase"/>
    <property type="match status" value="1"/>
</dbReference>
<dbReference type="InterPro" id="IPR052899">
    <property type="entry name" value="Class-I_DAHP_synthase"/>
</dbReference>
<dbReference type="Proteomes" id="UP000231569">
    <property type="component" value="Unassembled WGS sequence"/>
</dbReference>
<dbReference type="InterPro" id="IPR013785">
    <property type="entry name" value="Aldolase_TIM"/>
</dbReference>